<feature type="domain" description="Complex 1 LYR protein" evidence="1">
    <location>
        <begin position="46"/>
        <end position="106"/>
    </location>
</feature>
<dbReference type="InterPro" id="IPR008011">
    <property type="entry name" value="Complex1_LYR_dom"/>
</dbReference>
<dbReference type="RefSeq" id="XP_011401895.1">
    <property type="nucleotide sequence ID" value="XM_011403593.1"/>
</dbReference>
<keyword evidence="4" id="KW-1185">Reference proteome</keyword>
<reference evidence="5" key="2">
    <citation type="journal article" date="2018" name="Algal Res.">
        <title>Characterization of plant carbon substrate utilization by Auxenochlorella protothecoides.</title>
        <authorList>
            <person name="Vogler B.W."/>
            <person name="Starkenburg S.R."/>
            <person name="Sudasinghe N."/>
            <person name="Schambach J.Y."/>
            <person name="Rollin J.A."/>
            <person name="Pattathil S."/>
            <person name="Barry A.N."/>
        </authorList>
    </citation>
    <scope>NUCLEOTIDE SEQUENCE [LARGE SCALE GENOMIC DNA]</scope>
    <source>
        <strain evidence="5">UTEX 25</strain>
    </source>
</reference>
<dbReference type="Proteomes" id="UP000279271">
    <property type="component" value="Unassembled WGS sequence"/>
</dbReference>
<dbReference type="GO" id="GO:0034551">
    <property type="term" value="P:mitochondrial respiratory chain complex III assembly"/>
    <property type="evidence" value="ECO:0007669"/>
    <property type="project" value="InterPro"/>
</dbReference>
<evidence type="ECO:0000313" key="3">
    <source>
        <dbReference type="EMBL" id="RMZ53714.1"/>
    </source>
</evidence>
<dbReference type="AlphaFoldDB" id="A0A087SSZ2"/>
<evidence type="ECO:0000313" key="4">
    <source>
        <dbReference type="Proteomes" id="UP000028924"/>
    </source>
</evidence>
<evidence type="ECO:0000313" key="5">
    <source>
        <dbReference type="Proteomes" id="UP000279271"/>
    </source>
</evidence>
<gene>
    <name evidence="3" type="ORF">APUTEX25_003248</name>
    <name evidence="2" type="ORF">F751_4321</name>
</gene>
<dbReference type="GeneID" id="23615712"/>
<reference evidence="3" key="3">
    <citation type="submission" date="2018-10" db="EMBL/GenBank/DDBJ databases">
        <authorList>
            <person name="Hovde B."/>
            <person name="Zhang X."/>
        </authorList>
    </citation>
    <scope>NUCLEOTIDE SEQUENCE [LARGE SCALE GENOMIC DNA]</scope>
    <source>
        <strain evidence="3">UTEX 25</strain>
    </source>
</reference>
<dbReference type="Pfam" id="PF05347">
    <property type="entry name" value="Complex1_LYR"/>
    <property type="match status" value="1"/>
</dbReference>
<dbReference type="eggNOG" id="ENOG502RZU3">
    <property type="taxonomic scope" value="Eukaryota"/>
</dbReference>
<reference evidence="3" key="4">
    <citation type="submission" date="2018-11" db="EMBL/GenBank/DDBJ databases">
        <title>Characterization of plant carbon substrate utilization by Auxenochlorella protothecoides.</title>
        <authorList>
            <person name="Vogler B.W."/>
            <person name="Starkenburg S.R."/>
            <person name="Sudasinghe N."/>
            <person name="Schambach J.Y."/>
            <person name="Rollin J.A."/>
            <person name="Pattathil S."/>
            <person name="Barry A.N."/>
        </authorList>
    </citation>
    <scope>NUCLEOTIDE SEQUENCE [LARGE SCALE GENOMIC DNA]</scope>
    <source>
        <strain evidence="3">UTEX 25</strain>
    </source>
</reference>
<reference evidence="2 4" key="1">
    <citation type="journal article" date="2014" name="BMC Genomics">
        <title>Oil accumulation mechanisms of the oleaginous microalga Chlorella protothecoides revealed through its genome, transcriptomes, and proteomes.</title>
        <authorList>
            <person name="Gao C."/>
            <person name="Wang Y."/>
            <person name="Shen Y."/>
            <person name="Yan D."/>
            <person name="He X."/>
            <person name="Dai J."/>
            <person name="Wu Q."/>
        </authorList>
    </citation>
    <scope>NUCLEOTIDE SEQUENCE [LARGE SCALE GENOMIC DNA]</scope>
    <source>
        <strain evidence="2 4">0710</strain>
    </source>
</reference>
<dbReference type="Proteomes" id="UP000028924">
    <property type="component" value="Unassembled WGS sequence"/>
</dbReference>
<dbReference type="EMBL" id="KL662183">
    <property type="protein sequence ID" value="KFM28846.1"/>
    <property type="molecule type" value="Genomic_DNA"/>
</dbReference>
<dbReference type="GO" id="GO:0005739">
    <property type="term" value="C:mitochondrion"/>
    <property type="evidence" value="ECO:0007669"/>
    <property type="project" value="GOC"/>
</dbReference>
<organism evidence="2 4">
    <name type="scientific">Auxenochlorella protothecoides</name>
    <name type="common">Green microalga</name>
    <name type="synonym">Chlorella protothecoides</name>
    <dbReference type="NCBI Taxonomy" id="3075"/>
    <lineage>
        <taxon>Eukaryota</taxon>
        <taxon>Viridiplantae</taxon>
        <taxon>Chlorophyta</taxon>
        <taxon>core chlorophytes</taxon>
        <taxon>Trebouxiophyceae</taxon>
        <taxon>Chlorellales</taxon>
        <taxon>Chlorellaceae</taxon>
        <taxon>Auxenochlorella</taxon>
    </lineage>
</organism>
<evidence type="ECO:0000313" key="2">
    <source>
        <dbReference type="EMBL" id="KFM28846.1"/>
    </source>
</evidence>
<sequence>MKRHVSGGYLYDASDADVADVIDSNLAKKRIRKEDLNPLQVLTTRREALSLYRDILRVTRAFVYPDNDGRLWRDVLRESARQEYEAARFEQDPEIINRLIVVGRDAVSQVTDKVRLN</sequence>
<evidence type="ECO:0000259" key="1">
    <source>
        <dbReference type="Pfam" id="PF05347"/>
    </source>
</evidence>
<name>A0A087SSZ2_AUXPR</name>
<dbReference type="OrthoDB" id="74240at2759"/>
<dbReference type="CDD" id="cd20267">
    <property type="entry name" value="Complex1_LYR_LYRM7"/>
    <property type="match status" value="1"/>
</dbReference>
<accession>A0A087SSZ2</accession>
<proteinExistence type="predicted"/>
<dbReference type="InterPro" id="IPR045298">
    <property type="entry name" value="Complex1_LYR_LYRM7"/>
</dbReference>
<dbReference type="EMBL" id="QOKY01000196">
    <property type="protein sequence ID" value="RMZ53714.1"/>
    <property type="molecule type" value="Genomic_DNA"/>
</dbReference>
<dbReference type="PANTHER" id="PTHR47484">
    <property type="entry name" value="COMPLEX 1 PROTEIN CONTAINING PROTEIN, EXPRESSED"/>
    <property type="match status" value="1"/>
</dbReference>
<protein>
    <recommendedName>
        <fullName evidence="1">Complex 1 LYR protein domain-containing protein</fullName>
    </recommendedName>
</protein>
<dbReference type="PANTHER" id="PTHR47484:SF1">
    <property type="entry name" value="COMPLEX 1 PROTEIN CONTAINING PROTEIN, EXPRESSED"/>
    <property type="match status" value="1"/>
</dbReference>
<dbReference type="KEGG" id="apro:F751_4321"/>